<feature type="transmembrane region" description="Helical" evidence="3">
    <location>
        <begin position="184"/>
        <end position="206"/>
    </location>
</feature>
<dbReference type="PANTHER" id="PTHR24186">
    <property type="entry name" value="PROTEIN PHOSPHATASE 1 REGULATORY SUBUNIT"/>
    <property type="match status" value="1"/>
</dbReference>
<feature type="transmembrane region" description="Helical" evidence="3">
    <location>
        <begin position="153"/>
        <end position="177"/>
    </location>
</feature>
<proteinExistence type="predicted"/>
<keyword evidence="2" id="KW-0040">ANK repeat</keyword>
<organism evidence="4 5">
    <name type="scientific">Hibiscus sabdariffa</name>
    <name type="common">roselle</name>
    <dbReference type="NCBI Taxonomy" id="183260"/>
    <lineage>
        <taxon>Eukaryota</taxon>
        <taxon>Viridiplantae</taxon>
        <taxon>Streptophyta</taxon>
        <taxon>Embryophyta</taxon>
        <taxon>Tracheophyta</taxon>
        <taxon>Spermatophyta</taxon>
        <taxon>Magnoliopsida</taxon>
        <taxon>eudicotyledons</taxon>
        <taxon>Gunneridae</taxon>
        <taxon>Pentapetalae</taxon>
        <taxon>rosids</taxon>
        <taxon>malvids</taxon>
        <taxon>Malvales</taxon>
        <taxon>Malvaceae</taxon>
        <taxon>Malvoideae</taxon>
        <taxon>Hibiscus</taxon>
    </lineage>
</organism>
<keyword evidence="3" id="KW-0472">Membrane</keyword>
<keyword evidence="3" id="KW-0812">Transmembrane</keyword>
<evidence type="ECO:0000313" key="4">
    <source>
        <dbReference type="EMBL" id="KAK8992005.1"/>
    </source>
</evidence>
<evidence type="ECO:0000256" key="3">
    <source>
        <dbReference type="SAM" id="Phobius"/>
    </source>
</evidence>
<keyword evidence="3" id="KW-1133">Transmembrane helix</keyword>
<keyword evidence="1" id="KW-0677">Repeat</keyword>
<feature type="transmembrane region" description="Helical" evidence="3">
    <location>
        <begin position="212"/>
        <end position="231"/>
    </location>
</feature>
<reference evidence="4 5" key="1">
    <citation type="journal article" date="2024" name="G3 (Bethesda)">
        <title>Genome assembly of Hibiscus sabdariffa L. provides insights into metabolisms of medicinal natural products.</title>
        <authorList>
            <person name="Kim T."/>
        </authorList>
    </citation>
    <scope>NUCLEOTIDE SEQUENCE [LARGE SCALE GENOMIC DNA]</scope>
    <source>
        <strain evidence="4">TK-2024</strain>
        <tissue evidence="4">Old leaves</tissue>
    </source>
</reference>
<accession>A0ABR2PU93</accession>
<dbReference type="EMBL" id="JBBPBN010000051">
    <property type="protein sequence ID" value="KAK8992005.1"/>
    <property type="molecule type" value="Genomic_DNA"/>
</dbReference>
<evidence type="ECO:0000313" key="5">
    <source>
        <dbReference type="Proteomes" id="UP001396334"/>
    </source>
</evidence>
<comment type="caution">
    <text evidence="4">The sequence shown here is derived from an EMBL/GenBank/DDBJ whole genome shotgun (WGS) entry which is preliminary data.</text>
</comment>
<gene>
    <name evidence="4" type="ORF">V6N11_044897</name>
</gene>
<evidence type="ECO:0000256" key="2">
    <source>
        <dbReference type="ARBA" id="ARBA00023043"/>
    </source>
</evidence>
<dbReference type="Proteomes" id="UP001396334">
    <property type="component" value="Unassembled WGS sequence"/>
</dbReference>
<keyword evidence="5" id="KW-1185">Reference proteome</keyword>
<sequence length="259" mass="28422">MIRLLLNSSVEKNLTNMDNLTPLDILQRQANDQHARKILGRAGGLNAADLPDIPTLPAFLQIKITLGELTSKTADRQRGNLSSSTRSALLVVAGLMVTAAYNASLNPPGGISPGPRNSTADFLNATTNSTAGYLLDGLTVDDNPLGKSVLSTAVFLLFYTWNTLCFFLTSLIIFQFLISDAPGFIGILLGLSLGFLFSCYVNAVIAIAPTTFGYQIVFGVCALLTIPTRLWQPRRSRYANYLRKKYKYKYYQDVGFWGY</sequence>
<evidence type="ECO:0008006" key="6">
    <source>
        <dbReference type="Google" id="ProtNLM"/>
    </source>
</evidence>
<protein>
    <recommendedName>
        <fullName evidence="6">PGG domain-containing protein</fullName>
    </recommendedName>
</protein>
<name>A0ABR2PU93_9ROSI</name>
<evidence type="ECO:0000256" key="1">
    <source>
        <dbReference type="ARBA" id="ARBA00022737"/>
    </source>
</evidence>
<dbReference type="PANTHER" id="PTHR24186:SF37">
    <property type="entry name" value="PGG DOMAIN-CONTAINING PROTEIN"/>
    <property type="match status" value="1"/>
</dbReference>